<keyword evidence="2 5" id="KW-0689">Ribosomal protein</keyword>
<dbReference type="InterPro" id="IPR008991">
    <property type="entry name" value="Translation_prot_SH3-like_sf"/>
</dbReference>
<dbReference type="EMBL" id="DVGZ01000109">
    <property type="protein sequence ID" value="HIR47976.1"/>
    <property type="molecule type" value="Genomic_DNA"/>
</dbReference>
<evidence type="ECO:0000256" key="6">
    <source>
        <dbReference type="RuleBase" id="RU003477"/>
    </source>
</evidence>
<dbReference type="InterPro" id="IPR057264">
    <property type="entry name" value="Ribosomal_uL24_C"/>
</dbReference>
<dbReference type="SMART" id="SM00739">
    <property type="entry name" value="KOW"/>
    <property type="match status" value="1"/>
</dbReference>
<comment type="function">
    <text evidence="5">One of the proteins that surrounds the polypeptide exit tunnel on the outside of the subunit.</text>
</comment>
<evidence type="ECO:0000256" key="2">
    <source>
        <dbReference type="ARBA" id="ARBA00022980"/>
    </source>
</evidence>
<dbReference type="InterPro" id="IPR003256">
    <property type="entry name" value="Ribosomal_uL24"/>
</dbReference>
<gene>
    <name evidence="5" type="primary">rplX</name>
    <name evidence="8" type="ORF">IAB89_10055</name>
</gene>
<dbReference type="InterPro" id="IPR005824">
    <property type="entry name" value="KOW"/>
</dbReference>
<dbReference type="NCBIfam" id="TIGR01079">
    <property type="entry name" value="rplX_bact"/>
    <property type="match status" value="1"/>
</dbReference>
<dbReference type="GO" id="GO:0005840">
    <property type="term" value="C:ribosome"/>
    <property type="evidence" value="ECO:0007669"/>
    <property type="project" value="UniProtKB-KW"/>
</dbReference>
<dbReference type="PANTHER" id="PTHR12903">
    <property type="entry name" value="MITOCHONDRIAL RIBOSOMAL PROTEIN L24"/>
    <property type="match status" value="1"/>
</dbReference>
<dbReference type="GO" id="GO:0003735">
    <property type="term" value="F:structural constituent of ribosome"/>
    <property type="evidence" value="ECO:0007669"/>
    <property type="project" value="InterPro"/>
</dbReference>
<dbReference type="CDD" id="cd06089">
    <property type="entry name" value="KOW_RPL26"/>
    <property type="match status" value="1"/>
</dbReference>
<dbReference type="InterPro" id="IPR005825">
    <property type="entry name" value="Ribosomal_uL24_CS"/>
</dbReference>
<accession>A0A9D1ANR3</accession>
<dbReference type="InterPro" id="IPR014722">
    <property type="entry name" value="Rib_uL2_dom2"/>
</dbReference>
<comment type="function">
    <text evidence="5">One of two assembly initiator proteins, it binds directly to the 5'-end of the 23S rRNA, where it nucleates assembly of the 50S subunit.</text>
</comment>
<evidence type="ECO:0000313" key="8">
    <source>
        <dbReference type="EMBL" id="HIR47976.1"/>
    </source>
</evidence>
<dbReference type="GO" id="GO:0006412">
    <property type="term" value="P:translation"/>
    <property type="evidence" value="ECO:0007669"/>
    <property type="project" value="UniProtKB-UniRule"/>
</dbReference>
<comment type="similarity">
    <text evidence="1 5 6">Belongs to the universal ribosomal protein uL24 family.</text>
</comment>
<dbReference type="Proteomes" id="UP000824242">
    <property type="component" value="Unassembled WGS sequence"/>
</dbReference>
<keyword evidence="5" id="KW-0694">RNA-binding</keyword>
<keyword evidence="5" id="KW-0699">rRNA-binding</keyword>
<dbReference type="Gene3D" id="2.30.30.30">
    <property type="match status" value="1"/>
</dbReference>
<dbReference type="HAMAP" id="MF_01326_B">
    <property type="entry name" value="Ribosomal_uL24_B"/>
    <property type="match status" value="1"/>
</dbReference>
<evidence type="ECO:0000256" key="1">
    <source>
        <dbReference type="ARBA" id="ARBA00010618"/>
    </source>
</evidence>
<dbReference type="GO" id="GO:1990904">
    <property type="term" value="C:ribonucleoprotein complex"/>
    <property type="evidence" value="ECO:0007669"/>
    <property type="project" value="UniProtKB-KW"/>
</dbReference>
<dbReference type="Pfam" id="PF00467">
    <property type="entry name" value="KOW"/>
    <property type="match status" value="1"/>
</dbReference>
<evidence type="ECO:0000313" key="9">
    <source>
        <dbReference type="Proteomes" id="UP000824242"/>
    </source>
</evidence>
<comment type="subunit">
    <text evidence="5">Part of the 50S ribosomal subunit.</text>
</comment>
<evidence type="ECO:0000256" key="5">
    <source>
        <dbReference type="HAMAP-Rule" id="MF_01326"/>
    </source>
</evidence>
<dbReference type="GO" id="GO:0019843">
    <property type="term" value="F:rRNA binding"/>
    <property type="evidence" value="ECO:0007669"/>
    <property type="project" value="UniProtKB-UniRule"/>
</dbReference>
<sequence>MNKKVHVKTGDTVIIMSGRERGKQGKVLAVSPEEGKVIIEGRNMVTKHVKPRRMGEQGGIVKAEGAMYACKVQLVCPHCNKPTRAQHKVHFEEVEGKQKRVSERICAKCKEAL</sequence>
<proteinExistence type="inferred from homology"/>
<dbReference type="SUPFAM" id="SSF50104">
    <property type="entry name" value="Translation proteins SH3-like domain"/>
    <property type="match status" value="1"/>
</dbReference>
<dbReference type="InterPro" id="IPR041988">
    <property type="entry name" value="Ribosomal_uL24_KOW"/>
</dbReference>
<reference evidence="8" key="1">
    <citation type="submission" date="2020-10" db="EMBL/GenBank/DDBJ databases">
        <authorList>
            <person name="Gilroy R."/>
        </authorList>
    </citation>
    <scope>NUCLEOTIDE SEQUENCE</scope>
    <source>
        <strain evidence="8">ChiSxjej1B13-7958</strain>
    </source>
</reference>
<feature type="domain" description="KOW" evidence="7">
    <location>
        <begin position="6"/>
        <end position="33"/>
    </location>
</feature>
<comment type="caution">
    <text evidence="8">The sequence shown here is derived from an EMBL/GenBank/DDBJ whole genome shotgun (WGS) entry which is preliminary data.</text>
</comment>
<dbReference type="Pfam" id="PF17136">
    <property type="entry name" value="ribosomal_L24"/>
    <property type="match status" value="1"/>
</dbReference>
<keyword evidence="3 5" id="KW-0687">Ribonucleoprotein</keyword>
<protein>
    <recommendedName>
        <fullName evidence="4 5">Large ribosomal subunit protein uL24</fullName>
    </recommendedName>
</protein>
<dbReference type="AlphaFoldDB" id="A0A9D1ANR3"/>
<evidence type="ECO:0000259" key="7">
    <source>
        <dbReference type="SMART" id="SM00739"/>
    </source>
</evidence>
<name>A0A9D1ANR3_9FIRM</name>
<evidence type="ECO:0000256" key="3">
    <source>
        <dbReference type="ARBA" id="ARBA00023274"/>
    </source>
</evidence>
<evidence type="ECO:0000256" key="4">
    <source>
        <dbReference type="ARBA" id="ARBA00035206"/>
    </source>
</evidence>
<reference evidence="8" key="2">
    <citation type="journal article" date="2021" name="PeerJ">
        <title>Extensive microbial diversity within the chicken gut microbiome revealed by metagenomics and culture.</title>
        <authorList>
            <person name="Gilroy R."/>
            <person name="Ravi A."/>
            <person name="Getino M."/>
            <person name="Pursley I."/>
            <person name="Horton D.L."/>
            <person name="Alikhan N.F."/>
            <person name="Baker D."/>
            <person name="Gharbi K."/>
            <person name="Hall N."/>
            <person name="Watson M."/>
            <person name="Adriaenssens E.M."/>
            <person name="Foster-Nyarko E."/>
            <person name="Jarju S."/>
            <person name="Secka A."/>
            <person name="Antonio M."/>
            <person name="Oren A."/>
            <person name="Chaudhuri R.R."/>
            <person name="La Ragione R."/>
            <person name="Hildebrand F."/>
            <person name="Pallen M.J."/>
        </authorList>
    </citation>
    <scope>NUCLEOTIDE SEQUENCE</scope>
    <source>
        <strain evidence="8">ChiSxjej1B13-7958</strain>
    </source>
</reference>
<organism evidence="8 9">
    <name type="scientific">Candidatus Caccousia avicola</name>
    <dbReference type="NCBI Taxonomy" id="2840721"/>
    <lineage>
        <taxon>Bacteria</taxon>
        <taxon>Bacillati</taxon>
        <taxon>Bacillota</taxon>
        <taxon>Clostridia</taxon>
        <taxon>Eubacteriales</taxon>
        <taxon>Oscillospiraceae</taxon>
        <taxon>Oscillospiraceae incertae sedis</taxon>
        <taxon>Candidatus Caccousia</taxon>
    </lineage>
</organism>
<dbReference type="PROSITE" id="PS01108">
    <property type="entry name" value="RIBOSOMAL_L24"/>
    <property type="match status" value="1"/>
</dbReference>